<feature type="transmembrane region" description="Helical" evidence="2">
    <location>
        <begin position="34"/>
        <end position="51"/>
    </location>
</feature>
<evidence type="ECO:0000313" key="5">
    <source>
        <dbReference type="Proteomes" id="UP000030665"/>
    </source>
</evidence>
<dbReference type="OrthoDB" id="10456249at2759"/>
<reference evidence="4" key="2">
    <citation type="submission" date="2014-03" db="EMBL/GenBank/DDBJ databases">
        <title>The whipworm genome and dual-species transcriptomics of an intimate host-pathogen interaction.</title>
        <authorList>
            <person name="Foth B.J."/>
            <person name="Tsai I.J."/>
            <person name="Reid A.J."/>
            <person name="Bancroft A.J."/>
            <person name="Nichol S."/>
            <person name="Tracey A."/>
            <person name="Holroyd N."/>
            <person name="Cotton J.A."/>
            <person name="Stanley E.J."/>
            <person name="Zarowiecki M."/>
            <person name="Liu J.Z."/>
            <person name="Huckvale T."/>
            <person name="Cooper P.J."/>
            <person name="Grencis R.K."/>
            <person name="Berriman M."/>
        </authorList>
    </citation>
    <scope>NUCLEOTIDE SEQUENCE [LARGE SCALE GENOMIC DNA]</scope>
</reference>
<organism evidence="4 5">
    <name type="scientific">Trichuris trichiura</name>
    <name type="common">Whipworm</name>
    <name type="synonym">Trichocephalus trichiurus</name>
    <dbReference type="NCBI Taxonomy" id="36087"/>
    <lineage>
        <taxon>Eukaryota</taxon>
        <taxon>Metazoa</taxon>
        <taxon>Ecdysozoa</taxon>
        <taxon>Nematoda</taxon>
        <taxon>Enoplea</taxon>
        <taxon>Dorylaimia</taxon>
        <taxon>Trichinellida</taxon>
        <taxon>Trichuridae</taxon>
        <taxon>Trichuris</taxon>
    </lineage>
</organism>
<dbReference type="EMBL" id="HG805848">
    <property type="protein sequence ID" value="CDW53294.1"/>
    <property type="molecule type" value="Genomic_DNA"/>
</dbReference>
<evidence type="ECO:0000256" key="1">
    <source>
        <dbReference type="SAM" id="MobiDB-lite"/>
    </source>
</evidence>
<keyword evidence="2" id="KW-0472">Membrane</keyword>
<dbReference type="Proteomes" id="UP000030665">
    <property type="component" value="Unassembled WGS sequence"/>
</dbReference>
<accession>A0A077YZY6</accession>
<dbReference type="AlphaFoldDB" id="A0A077YZY6"/>
<sequence>MSPSAILARLETWVDRQQGSFAVLLDYMAIKMDITRWRAFLVFVTLYSIVLTTRTPFAYFGGQFMITSLPLSCTTDVLFKRERKIKARWITYWVIHCLTSMQVSASDRYTVIYLIKVWLMIILFLQPIDGLGYLLEKYIDPCRTIVKGKLDERVMVRAHPLILDAFKIQLEKLDEFDVLEGRQKIRNCLFVSLLDQLAPGRRSSAANAPYQSGTAKVSQPRPTKRVKKPNQVKKNIAVAMVGFGFQIFYALLVTLAEGSSEDDDIIIHTRKPGNNLKSIKNVTWREGARAHLYCWSKRQATHAFTFACKNCNAKVKEAISSSNPTLQFDGPFNYIVLNETTIDQSWHGITIVCKAKDHYDNRYIQTSVQVIVLYFSAPVITQNGKSPVNGIFYTEGEARLVCKAIGNPNIVNYQWKEENEVLSYKNELTIDVEVLGSSRRVTCVTRSCDGKEKLATASIRRYGMFSKISSTFFDCRQAFYSQSQVIISKNL</sequence>
<proteinExistence type="predicted"/>
<dbReference type="PROSITE" id="PS50835">
    <property type="entry name" value="IG_LIKE"/>
    <property type="match status" value="1"/>
</dbReference>
<reference evidence="4" key="1">
    <citation type="submission" date="2014-01" db="EMBL/GenBank/DDBJ databases">
        <authorList>
            <person name="Aslett M."/>
        </authorList>
    </citation>
    <scope>NUCLEOTIDE SEQUENCE</scope>
</reference>
<dbReference type="InterPro" id="IPR007110">
    <property type="entry name" value="Ig-like_dom"/>
</dbReference>
<feature type="transmembrane region" description="Helical" evidence="2">
    <location>
        <begin position="111"/>
        <end position="135"/>
    </location>
</feature>
<gene>
    <name evidence="4" type="ORF">TTRE_0000155801</name>
</gene>
<evidence type="ECO:0000259" key="3">
    <source>
        <dbReference type="PROSITE" id="PS50835"/>
    </source>
</evidence>
<keyword evidence="2" id="KW-0812">Transmembrane</keyword>
<protein>
    <recommendedName>
        <fullName evidence="3">Ig-like domain-containing protein</fullName>
    </recommendedName>
</protein>
<feature type="domain" description="Ig-like" evidence="3">
    <location>
        <begin position="378"/>
        <end position="460"/>
    </location>
</feature>
<dbReference type="STRING" id="36087.A0A077YZY6"/>
<keyword evidence="5" id="KW-1185">Reference proteome</keyword>
<feature type="region of interest" description="Disordered" evidence="1">
    <location>
        <begin position="203"/>
        <end position="229"/>
    </location>
</feature>
<evidence type="ECO:0000256" key="2">
    <source>
        <dbReference type="SAM" id="Phobius"/>
    </source>
</evidence>
<evidence type="ECO:0000313" key="4">
    <source>
        <dbReference type="EMBL" id="CDW53294.1"/>
    </source>
</evidence>
<name>A0A077YZY6_TRITR</name>
<keyword evidence="2" id="KW-1133">Transmembrane helix</keyword>
<feature type="transmembrane region" description="Helical" evidence="2">
    <location>
        <begin position="235"/>
        <end position="256"/>
    </location>
</feature>
<feature type="compositionally biased region" description="Polar residues" evidence="1">
    <location>
        <begin position="204"/>
        <end position="221"/>
    </location>
</feature>